<evidence type="ECO:0000313" key="2">
    <source>
        <dbReference type="Proteomes" id="UP001589832"/>
    </source>
</evidence>
<dbReference type="RefSeq" id="WP_386064428.1">
    <property type="nucleotide sequence ID" value="NZ_JBHLTQ010000006.1"/>
</dbReference>
<dbReference type="PROSITE" id="PS51257">
    <property type="entry name" value="PROKAR_LIPOPROTEIN"/>
    <property type="match status" value="1"/>
</dbReference>
<keyword evidence="2" id="KW-1185">Reference proteome</keyword>
<dbReference type="InterPro" id="IPR032577">
    <property type="entry name" value="DUF4920"/>
</dbReference>
<sequence length="167" mass="18755">MKKIILFLAVGLVIISCKNEAKEVETKVEEVKEEIAYASYGMEINDVDALTSERMMEHYKGMKAGDTVPTKMKAKIIEVCSKKGCWMTLDMGEENEVMVKFKDYGFFMPLDAKGDVVVNGLAYVAETPVDELKHYAEDAGKSKEEIDAITEPKLEYHFLADGVLLKK</sequence>
<accession>A0ABV6QD30</accession>
<reference evidence="1 2" key="1">
    <citation type="submission" date="2024-09" db="EMBL/GenBank/DDBJ databases">
        <authorList>
            <person name="Sun Q."/>
            <person name="Mori K."/>
        </authorList>
    </citation>
    <scope>NUCLEOTIDE SEQUENCE [LARGE SCALE GENOMIC DNA]</scope>
    <source>
        <strain evidence="1 2">NCAIM B.02481</strain>
    </source>
</reference>
<proteinExistence type="predicted"/>
<evidence type="ECO:0000313" key="1">
    <source>
        <dbReference type="EMBL" id="MFC0605321.1"/>
    </source>
</evidence>
<protein>
    <submittedName>
        <fullName evidence="1">DUF4920 domain-containing protein</fullName>
    </submittedName>
</protein>
<dbReference type="EMBL" id="JBHLTQ010000006">
    <property type="protein sequence ID" value="MFC0605321.1"/>
    <property type="molecule type" value="Genomic_DNA"/>
</dbReference>
<dbReference type="Proteomes" id="UP001589832">
    <property type="component" value="Unassembled WGS sequence"/>
</dbReference>
<dbReference type="Pfam" id="PF16267">
    <property type="entry name" value="DUF4920"/>
    <property type="match status" value="1"/>
</dbReference>
<gene>
    <name evidence="1" type="ORF">ACFFGA_12195</name>
</gene>
<comment type="caution">
    <text evidence="1">The sequence shown here is derived from an EMBL/GenBank/DDBJ whole genome shotgun (WGS) entry which is preliminary data.</text>
</comment>
<organism evidence="1 2">
    <name type="scientific">Winogradskyella pulchriflava</name>
    <dbReference type="NCBI Taxonomy" id="1110688"/>
    <lineage>
        <taxon>Bacteria</taxon>
        <taxon>Pseudomonadati</taxon>
        <taxon>Bacteroidota</taxon>
        <taxon>Flavobacteriia</taxon>
        <taxon>Flavobacteriales</taxon>
        <taxon>Flavobacteriaceae</taxon>
        <taxon>Winogradskyella</taxon>
    </lineage>
</organism>
<name>A0ABV6QD30_9FLAO</name>